<organism evidence="1">
    <name type="scientific">Gasterosteus aculeatus</name>
    <name type="common">Three-spined stickleback</name>
    <dbReference type="NCBI Taxonomy" id="69293"/>
    <lineage>
        <taxon>Eukaryota</taxon>
        <taxon>Metazoa</taxon>
        <taxon>Chordata</taxon>
        <taxon>Craniata</taxon>
        <taxon>Vertebrata</taxon>
        <taxon>Euteleostomi</taxon>
        <taxon>Actinopterygii</taxon>
        <taxon>Neopterygii</taxon>
        <taxon>Teleostei</taxon>
        <taxon>Neoteleostei</taxon>
        <taxon>Acanthomorphata</taxon>
        <taxon>Eupercaria</taxon>
        <taxon>Perciformes</taxon>
        <taxon>Cottioidei</taxon>
        <taxon>Gasterosteales</taxon>
        <taxon>Gasterosteidae</taxon>
        <taxon>Gasterosteus</taxon>
    </lineage>
</organism>
<proteinExistence type="predicted"/>
<dbReference type="InParanoid" id="G3P3K1"/>
<reference evidence="1" key="2">
    <citation type="submission" date="2024-04" db="UniProtKB">
        <authorList>
            <consortium name="Ensembl"/>
        </authorList>
    </citation>
    <scope>IDENTIFICATION</scope>
</reference>
<protein>
    <submittedName>
        <fullName evidence="1">Uncharacterized protein</fullName>
    </submittedName>
</protein>
<reference evidence="1" key="1">
    <citation type="submission" date="2006-01" db="EMBL/GenBank/DDBJ databases">
        <authorList>
            <person name="Lindblad-Toh K."/>
            <person name="Mauceli E."/>
            <person name="Grabherr M."/>
            <person name="Chang J.L."/>
            <person name="Lander E.S."/>
        </authorList>
    </citation>
    <scope>NUCLEOTIDE SEQUENCE [LARGE SCALE GENOMIC DNA]</scope>
</reference>
<dbReference type="Bgee" id="ENSGACG00000009225">
    <property type="expression patterns" value="Expressed in testis and 13 other cell types or tissues"/>
</dbReference>
<evidence type="ECO:0000313" key="1">
    <source>
        <dbReference type="Ensembl" id="ENSGACP00000012174.1"/>
    </source>
</evidence>
<accession>G3P3K1</accession>
<dbReference type="AlphaFoldDB" id="G3P3K1"/>
<dbReference type="Ensembl" id="ENSGACT00000012198.1">
    <property type="protein sequence ID" value="ENSGACP00000012174.1"/>
    <property type="gene ID" value="ENSGACG00000009225.1"/>
</dbReference>
<sequence length="60" mass="6525">MAVTVHVALQPDRGARLPIQDPPGVKSVTGPHLNVRQRLIQDLLDDRLFLGHSGLFNSSA</sequence>
<name>G3P3K1_GASAC</name>